<dbReference type="RefSeq" id="WP_073387947.1">
    <property type="nucleotide sequence ID" value="NZ_FQVU01000002.1"/>
</dbReference>
<reference evidence="1 2" key="1">
    <citation type="submission" date="2016-11" db="EMBL/GenBank/DDBJ databases">
        <authorList>
            <person name="Jaros S."/>
            <person name="Januszkiewicz K."/>
            <person name="Wedrychowicz H."/>
        </authorList>
    </citation>
    <scope>NUCLEOTIDE SEQUENCE [LARGE SCALE GENOMIC DNA]</scope>
    <source>
        <strain evidence="1 2">DSM 45627</strain>
    </source>
</reference>
<sequence length="196" mass="19934">MTQFSLFGAAAATPTLDDLDGLLLAGGGWVRSGPGARVSVVVADRWRADALCAAFAELDVVGSDAVVTASSGFGARTAFSPALLPHAQRWTRGAGQGLPRSFRLGPGGLRLWAVAAGRRDEAGYLLATAAGDDPTHHAIHLAAGAQLSQLGVAAVSLGARGGPGWRVTSSRRLRRLVELLGPAPDGAGTAWPAPPT</sequence>
<organism evidence="1 2">
    <name type="scientific">Jatrophihabitans endophyticus</name>
    <dbReference type="NCBI Taxonomy" id="1206085"/>
    <lineage>
        <taxon>Bacteria</taxon>
        <taxon>Bacillati</taxon>
        <taxon>Actinomycetota</taxon>
        <taxon>Actinomycetes</taxon>
        <taxon>Jatrophihabitantales</taxon>
        <taxon>Jatrophihabitantaceae</taxon>
        <taxon>Jatrophihabitans</taxon>
    </lineage>
</organism>
<dbReference type="EMBL" id="FQVU01000002">
    <property type="protein sequence ID" value="SHG09605.1"/>
    <property type="molecule type" value="Genomic_DNA"/>
</dbReference>
<name>A0A1M5H105_9ACTN</name>
<evidence type="ECO:0000313" key="1">
    <source>
        <dbReference type="EMBL" id="SHG09605.1"/>
    </source>
</evidence>
<keyword evidence="2" id="KW-1185">Reference proteome</keyword>
<dbReference type="STRING" id="1206085.SAMN05443575_1358"/>
<accession>A0A1M5H105</accession>
<gene>
    <name evidence="1" type="ORF">SAMN05443575_1358</name>
</gene>
<protein>
    <submittedName>
        <fullName evidence="1">Uncharacterized protein</fullName>
    </submittedName>
</protein>
<proteinExistence type="predicted"/>
<dbReference type="Proteomes" id="UP000186132">
    <property type="component" value="Unassembled WGS sequence"/>
</dbReference>
<dbReference type="OrthoDB" id="3403532at2"/>
<evidence type="ECO:0000313" key="2">
    <source>
        <dbReference type="Proteomes" id="UP000186132"/>
    </source>
</evidence>
<dbReference type="AlphaFoldDB" id="A0A1M5H105"/>